<comment type="caution">
    <text evidence="1">The sequence shown here is derived from an EMBL/GenBank/DDBJ whole genome shotgun (WGS) entry which is preliminary data.</text>
</comment>
<feature type="non-terminal residue" evidence="1">
    <location>
        <position position="752"/>
    </location>
</feature>
<dbReference type="SUPFAM" id="SSF56219">
    <property type="entry name" value="DNase I-like"/>
    <property type="match status" value="1"/>
</dbReference>
<dbReference type="InterPro" id="IPR036691">
    <property type="entry name" value="Endo/exonu/phosph_ase_sf"/>
</dbReference>
<proteinExistence type="predicted"/>
<dbReference type="AlphaFoldDB" id="A0A6S7LCZ7"/>
<dbReference type="Gene3D" id="3.60.10.10">
    <property type="entry name" value="Endonuclease/exonuclease/phosphatase"/>
    <property type="match status" value="1"/>
</dbReference>
<protein>
    <submittedName>
        <fullName evidence="1">Uncharacterized protein</fullName>
    </submittedName>
</protein>
<organism evidence="1 2">
    <name type="scientific">Paramuricea clavata</name>
    <name type="common">Red gorgonian</name>
    <name type="synonym">Violescent sea-whip</name>
    <dbReference type="NCBI Taxonomy" id="317549"/>
    <lineage>
        <taxon>Eukaryota</taxon>
        <taxon>Metazoa</taxon>
        <taxon>Cnidaria</taxon>
        <taxon>Anthozoa</taxon>
        <taxon>Octocorallia</taxon>
        <taxon>Malacalcyonacea</taxon>
        <taxon>Plexauridae</taxon>
        <taxon>Paramuricea</taxon>
    </lineage>
</organism>
<evidence type="ECO:0000313" key="1">
    <source>
        <dbReference type="EMBL" id="CAB4030389.1"/>
    </source>
</evidence>
<accession>A0A6S7LCZ7</accession>
<dbReference type="Proteomes" id="UP001152795">
    <property type="component" value="Unassembled WGS sequence"/>
</dbReference>
<dbReference type="EMBL" id="CACRXK020016831">
    <property type="protein sequence ID" value="CAB4030389.1"/>
    <property type="molecule type" value="Genomic_DNA"/>
</dbReference>
<dbReference type="InterPro" id="IPR000477">
    <property type="entry name" value="RT_dom"/>
</dbReference>
<dbReference type="PROSITE" id="PS50878">
    <property type="entry name" value="RT_POL"/>
    <property type="match status" value="1"/>
</dbReference>
<evidence type="ECO:0000313" key="2">
    <source>
        <dbReference type="Proteomes" id="UP001152795"/>
    </source>
</evidence>
<dbReference type="Pfam" id="PF00078">
    <property type="entry name" value="RVT_1"/>
    <property type="match status" value="1"/>
</dbReference>
<gene>
    <name evidence="1" type="ORF">PACLA_8A062532</name>
</gene>
<dbReference type="PANTHER" id="PTHR33332">
    <property type="entry name" value="REVERSE TRANSCRIPTASE DOMAIN-CONTAINING PROTEIN"/>
    <property type="match status" value="1"/>
</dbReference>
<sequence length="752" mass="87149">MNFNASKCKVLSITRKVNPLHFQYHMDSTKLLRVNEEKDLGVIITENLSWESHLTCICAKANKLLGLLKRTCISIIDSSVRKTLYLTLVRSKLSYATEVWSPASSLLKQKAEKIQRRATRWILRVKAGELSYKERLQQLDMLPLAYDREAITNKLDQVKLMISESIRHRKKSNIIFCFSETHLNSNWSDDELQIREFNFIRKDRTYASGGGILIYIPETINFQYCNDFSLQENNYPLELIWLEFKHPNSKPFLMAIMYQPGNNTLWRDNLNYVLDMADNEHKEIMMLGDLNTNFQDKHSYQQLHVLTSQYQLKQLIDAVTRPISGKTIDLIFTSKEDNVIKSGLLDIGMSDHLPIFISRKINSRISIKQGLHTTISYRRKKDFIASDFDNDLVEEIPLSLYEIFDDPNDLLDCWYSHFMKILDRHTPLIKRRVRNNKLPGWFNSEVRCFSRKRDFFLKQFLKTKNSDTWCTYKKWRNRTVHIIKKSKEDYYKNLLTDNVHNPRQLWKILKDILPTNDTVSQITLNINGKEISDPIEVGDLFNEYFFSIADNFDISLLNNPINTHLPIATNHIKFTIPLITIDDILNLAAELDQNKSTSLDENDILSSCQHGFRAHHSCESTLILICEHLLDNIEQGLINGIALIDLFKAFDLVDHRLLLQKLEQYGITPIALKWFKSYLNDRYQVVQIASFLSNPALIKPGVPQGSILGPILFLIFINDLPSYVGSSKPFLFADDSTPISSGSDLHELSVSP</sequence>
<reference evidence="1" key="1">
    <citation type="submission" date="2020-04" db="EMBL/GenBank/DDBJ databases">
        <authorList>
            <person name="Alioto T."/>
            <person name="Alioto T."/>
            <person name="Gomez Garrido J."/>
        </authorList>
    </citation>
    <scope>NUCLEOTIDE SEQUENCE</scope>
    <source>
        <strain evidence="1">A484AB</strain>
    </source>
</reference>
<keyword evidence="2" id="KW-1185">Reference proteome</keyword>
<name>A0A6S7LCZ7_PARCT</name>